<dbReference type="RefSeq" id="WP_105021799.1">
    <property type="nucleotide sequence ID" value="NZ_MSCM01000002.1"/>
</dbReference>
<dbReference type="AlphaFoldDB" id="A0A2S7WFV5"/>
<gene>
    <name evidence="1" type="ORF">BTO16_11330</name>
</gene>
<sequence>MKSKKQNLWLFGVPELIAFTEKGLVDAIDYSKKVKDRIFNKVHQKAIKTKEKRQQKKRLLEKGIEDDGAIAAAQYLEKRNKSIVIPKNRLQDLEKIEEHSTLHKEMEQER</sequence>
<dbReference type="EMBL" id="MSCM01000002">
    <property type="protein sequence ID" value="PQJ76490.1"/>
    <property type="molecule type" value="Genomic_DNA"/>
</dbReference>
<comment type="caution">
    <text evidence="1">The sequence shown here is derived from an EMBL/GenBank/DDBJ whole genome shotgun (WGS) entry which is preliminary data.</text>
</comment>
<reference evidence="1 2" key="1">
    <citation type="submission" date="2016-12" db="EMBL/GenBank/DDBJ databases">
        <title>Trade-off between light-utilization and light-protection in marine flavobacteria.</title>
        <authorList>
            <person name="Kumagai Y."/>
            <person name="Yoshizawa S."/>
            <person name="Kogure K."/>
            <person name="Iwasaki W."/>
        </authorList>
    </citation>
    <scope>NUCLEOTIDE SEQUENCE [LARGE SCALE GENOMIC DNA]</scope>
    <source>
        <strain evidence="1 2">ATCC 43844</strain>
    </source>
</reference>
<protein>
    <submittedName>
        <fullName evidence="1">Uncharacterized protein</fullName>
    </submittedName>
</protein>
<dbReference type="Proteomes" id="UP000239068">
    <property type="component" value="Unassembled WGS sequence"/>
</dbReference>
<evidence type="ECO:0000313" key="2">
    <source>
        <dbReference type="Proteomes" id="UP000239068"/>
    </source>
</evidence>
<organism evidence="1 2">
    <name type="scientific">Polaribacter glomeratus</name>
    <dbReference type="NCBI Taxonomy" id="102"/>
    <lineage>
        <taxon>Bacteria</taxon>
        <taxon>Pseudomonadati</taxon>
        <taxon>Bacteroidota</taxon>
        <taxon>Flavobacteriia</taxon>
        <taxon>Flavobacteriales</taxon>
        <taxon>Flavobacteriaceae</taxon>
    </lineage>
</organism>
<name>A0A2S7WFV5_9FLAO</name>
<keyword evidence="2" id="KW-1185">Reference proteome</keyword>
<evidence type="ECO:0000313" key="1">
    <source>
        <dbReference type="EMBL" id="PQJ76490.1"/>
    </source>
</evidence>
<proteinExistence type="predicted"/>
<accession>A0A2S7WFV5</accession>